<sequence length="580" mass="61075">MRNLLEIVRSISVNAVSRITRAGLTRRLARIRFARQILLFQICVVLLVVGVGFALVGWLMDRQLTDQYERRALAVAHAVAADPDIADAVAAGDVPVVSTDAERVRQATDALFVVVTDARGIRLAHPNPAEIGRHVSTDPSEALAGHDVVDVQRGTLGWSARGKVPVYAADHRVVGEVSVGFAADDVRANWLRVLADAALFAGGALLLGVAGSALLSRRLKSQTLGLEPRELAELVQEREAVLHGVGEGVVAADAAGRITVCNDEAARLLGSRPPVGARAAALDLPIRVRAALSRRTDQERMMAIAGDRVLVATTRQVHRDGHDLGTVLTLRDRTDIETLTRELDTVRSLSGAVRAQRHEFANRLHTLAGLLQTGHHAEAVEYLHALQDAPTELGPAPDGVRDAYLHAFLSAKTAEAGEADVRLRVADVSWVPGRVTAPVAVTTVVGNLVDNAVRAAHLGTRQPAYVEVTLLADADTLHVSVADSGDGVPAGLRARIFTEGFTTRISAGHGLGLALARQAARSLGGDVRLADPGAAENAVDGGGGHGAVFVAQLPAALDTPRPPGVLVDDRQAIGPEEAGC</sequence>
<dbReference type="PRINTS" id="PR00344">
    <property type="entry name" value="BCTRLSENSOR"/>
</dbReference>
<dbReference type="InterPro" id="IPR033463">
    <property type="entry name" value="sCache_3"/>
</dbReference>
<dbReference type="SMART" id="SM00387">
    <property type="entry name" value="HATPase_c"/>
    <property type="match status" value="1"/>
</dbReference>
<evidence type="ECO:0000256" key="5">
    <source>
        <dbReference type="ARBA" id="ARBA00022553"/>
    </source>
</evidence>
<comment type="caution">
    <text evidence="16">The sequence shown here is derived from an EMBL/GenBank/DDBJ whole genome shotgun (WGS) entry which is preliminary data.</text>
</comment>
<feature type="domain" description="Histidine kinase" evidence="15">
    <location>
        <begin position="444"/>
        <end position="557"/>
    </location>
</feature>
<keyword evidence="12" id="KW-0902">Two-component regulatory system</keyword>
<keyword evidence="10" id="KW-0067">ATP-binding</keyword>
<evidence type="ECO:0000256" key="10">
    <source>
        <dbReference type="ARBA" id="ARBA00022840"/>
    </source>
</evidence>
<feature type="transmembrane region" description="Helical" evidence="14">
    <location>
        <begin position="37"/>
        <end position="60"/>
    </location>
</feature>
<dbReference type="Pfam" id="PF14689">
    <property type="entry name" value="SPOB_a"/>
    <property type="match status" value="1"/>
</dbReference>
<evidence type="ECO:0000259" key="15">
    <source>
        <dbReference type="PROSITE" id="PS50109"/>
    </source>
</evidence>
<dbReference type="RefSeq" id="WP_225918519.1">
    <property type="nucleotide sequence ID" value="NZ_BOPO01000039.1"/>
</dbReference>
<dbReference type="PANTHER" id="PTHR43547">
    <property type="entry name" value="TWO-COMPONENT HISTIDINE KINASE"/>
    <property type="match status" value="1"/>
</dbReference>
<dbReference type="SUPFAM" id="SSF55874">
    <property type="entry name" value="ATPase domain of HSP90 chaperone/DNA topoisomerase II/histidine kinase"/>
    <property type="match status" value="1"/>
</dbReference>
<dbReference type="Proteomes" id="UP000614996">
    <property type="component" value="Unassembled WGS sequence"/>
</dbReference>
<keyword evidence="5" id="KW-0597">Phosphoprotein</keyword>
<dbReference type="GO" id="GO:0005886">
    <property type="term" value="C:plasma membrane"/>
    <property type="evidence" value="ECO:0007669"/>
    <property type="project" value="UniProtKB-SubCell"/>
</dbReference>
<evidence type="ECO:0000256" key="9">
    <source>
        <dbReference type="ARBA" id="ARBA00022777"/>
    </source>
</evidence>
<keyword evidence="11 14" id="KW-1133">Transmembrane helix</keyword>
<dbReference type="Pfam" id="PF17203">
    <property type="entry name" value="sCache_3_2"/>
    <property type="match status" value="1"/>
</dbReference>
<keyword evidence="9 16" id="KW-0418">Kinase</keyword>
<dbReference type="CDD" id="cd00130">
    <property type="entry name" value="PAS"/>
    <property type="match status" value="1"/>
</dbReference>
<dbReference type="InterPro" id="IPR005467">
    <property type="entry name" value="His_kinase_dom"/>
</dbReference>
<dbReference type="SUPFAM" id="SSF55785">
    <property type="entry name" value="PYP-like sensor domain (PAS domain)"/>
    <property type="match status" value="1"/>
</dbReference>
<keyword evidence="8" id="KW-0547">Nucleotide-binding</keyword>
<evidence type="ECO:0000256" key="8">
    <source>
        <dbReference type="ARBA" id="ARBA00022741"/>
    </source>
</evidence>
<dbReference type="InterPro" id="IPR036890">
    <property type="entry name" value="HATPase_C_sf"/>
</dbReference>
<evidence type="ECO:0000256" key="1">
    <source>
        <dbReference type="ARBA" id="ARBA00000085"/>
    </source>
</evidence>
<comment type="catalytic activity">
    <reaction evidence="1">
        <text>ATP + protein L-histidine = ADP + protein N-phospho-L-histidine.</text>
        <dbReference type="EC" id="2.7.13.3"/>
    </reaction>
</comment>
<evidence type="ECO:0000256" key="3">
    <source>
        <dbReference type="ARBA" id="ARBA00012438"/>
    </source>
</evidence>
<keyword evidence="6" id="KW-0808">Transferase</keyword>
<dbReference type="Gene3D" id="3.30.450.20">
    <property type="entry name" value="PAS domain"/>
    <property type="match status" value="2"/>
</dbReference>
<evidence type="ECO:0000256" key="6">
    <source>
        <dbReference type="ARBA" id="ARBA00022679"/>
    </source>
</evidence>
<name>A0A8J4A911_9ACTN</name>
<dbReference type="SUPFAM" id="SSF55890">
    <property type="entry name" value="Sporulation response regulatory protein Spo0B"/>
    <property type="match status" value="1"/>
</dbReference>
<dbReference type="EMBL" id="BOPO01000039">
    <property type="protein sequence ID" value="GIL27221.1"/>
    <property type="molecule type" value="Genomic_DNA"/>
</dbReference>
<dbReference type="Pfam" id="PF02518">
    <property type="entry name" value="HATPase_c"/>
    <property type="match status" value="1"/>
</dbReference>
<accession>A0A8J4A911</accession>
<evidence type="ECO:0000256" key="2">
    <source>
        <dbReference type="ARBA" id="ARBA00004651"/>
    </source>
</evidence>
<keyword evidence="13 14" id="KW-0472">Membrane</keyword>
<dbReference type="EC" id="2.7.13.3" evidence="3"/>
<reference evidence="17" key="1">
    <citation type="journal article" date="2021" name="Int. J. Syst. Evol. Microbiol.">
        <title>Actinocatenispora comari sp. nov., an endophytic actinomycete isolated from aerial parts of Comarum salesowianum.</title>
        <authorList>
            <person name="Oyunbileg N."/>
            <person name="Iizaka Y."/>
            <person name="Hamada M."/>
            <person name="Davaapurev B.O."/>
            <person name="Fukumoto A."/>
            <person name="Tsetseg B."/>
            <person name="Kato F."/>
            <person name="Tamura T."/>
            <person name="Batkhuu J."/>
            <person name="Anzai Y."/>
        </authorList>
    </citation>
    <scope>NUCLEOTIDE SEQUENCE [LARGE SCALE GENOMIC DNA]</scope>
    <source>
        <strain evidence="17">NUM-2625</strain>
    </source>
</reference>
<gene>
    <name evidence="16" type="ORF">NUM_24750</name>
</gene>
<dbReference type="InterPro" id="IPR000014">
    <property type="entry name" value="PAS"/>
</dbReference>
<dbReference type="InterPro" id="IPR016120">
    <property type="entry name" value="Sig_transdc_His_kin_SpoOB"/>
</dbReference>
<evidence type="ECO:0000256" key="11">
    <source>
        <dbReference type="ARBA" id="ARBA00022989"/>
    </source>
</evidence>
<evidence type="ECO:0000256" key="4">
    <source>
        <dbReference type="ARBA" id="ARBA00022475"/>
    </source>
</evidence>
<dbReference type="PANTHER" id="PTHR43547:SF2">
    <property type="entry name" value="HYBRID SIGNAL TRANSDUCTION HISTIDINE KINASE C"/>
    <property type="match status" value="1"/>
</dbReference>
<dbReference type="GO" id="GO:0005524">
    <property type="term" value="F:ATP binding"/>
    <property type="evidence" value="ECO:0007669"/>
    <property type="project" value="UniProtKB-KW"/>
</dbReference>
<dbReference type="GO" id="GO:0000155">
    <property type="term" value="F:phosphorelay sensor kinase activity"/>
    <property type="evidence" value="ECO:0007669"/>
    <property type="project" value="InterPro"/>
</dbReference>
<organism evidence="16 17">
    <name type="scientific">Actinocatenispora comari</name>
    <dbReference type="NCBI Taxonomy" id="2807577"/>
    <lineage>
        <taxon>Bacteria</taxon>
        <taxon>Bacillati</taxon>
        <taxon>Actinomycetota</taxon>
        <taxon>Actinomycetes</taxon>
        <taxon>Micromonosporales</taxon>
        <taxon>Micromonosporaceae</taxon>
        <taxon>Actinocatenispora</taxon>
    </lineage>
</organism>
<evidence type="ECO:0000256" key="13">
    <source>
        <dbReference type="ARBA" id="ARBA00023136"/>
    </source>
</evidence>
<protein>
    <recommendedName>
        <fullName evidence="3">histidine kinase</fullName>
        <ecNumber evidence="3">2.7.13.3</ecNumber>
    </recommendedName>
</protein>
<dbReference type="InterPro" id="IPR004358">
    <property type="entry name" value="Sig_transdc_His_kin-like_C"/>
</dbReference>
<evidence type="ECO:0000313" key="17">
    <source>
        <dbReference type="Proteomes" id="UP000614996"/>
    </source>
</evidence>
<dbReference type="InterPro" id="IPR035965">
    <property type="entry name" value="PAS-like_dom_sf"/>
</dbReference>
<keyword evidence="7 14" id="KW-0812">Transmembrane</keyword>
<evidence type="ECO:0000256" key="14">
    <source>
        <dbReference type="SAM" id="Phobius"/>
    </source>
</evidence>
<keyword evidence="17" id="KW-1185">Reference proteome</keyword>
<dbReference type="PROSITE" id="PS50109">
    <property type="entry name" value="HIS_KIN"/>
    <property type="match status" value="1"/>
</dbReference>
<proteinExistence type="predicted"/>
<dbReference type="Gene3D" id="3.30.565.10">
    <property type="entry name" value="Histidine kinase-like ATPase, C-terminal domain"/>
    <property type="match status" value="1"/>
</dbReference>
<evidence type="ECO:0000256" key="7">
    <source>
        <dbReference type="ARBA" id="ARBA00022692"/>
    </source>
</evidence>
<dbReference type="SUPFAM" id="SSF103190">
    <property type="entry name" value="Sensory domain-like"/>
    <property type="match status" value="1"/>
</dbReference>
<dbReference type="InterPro" id="IPR003594">
    <property type="entry name" value="HATPase_dom"/>
</dbReference>
<dbReference type="InterPro" id="IPR039506">
    <property type="entry name" value="SPOB_a"/>
</dbReference>
<dbReference type="InterPro" id="IPR029151">
    <property type="entry name" value="Sensor-like_sf"/>
</dbReference>
<dbReference type="AlphaFoldDB" id="A0A8J4A911"/>
<comment type="subcellular location">
    <subcellularLocation>
        <location evidence="2">Cell membrane</location>
        <topology evidence="2">Multi-pass membrane protein</topology>
    </subcellularLocation>
</comment>
<evidence type="ECO:0000313" key="16">
    <source>
        <dbReference type="EMBL" id="GIL27221.1"/>
    </source>
</evidence>
<evidence type="ECO:0000256" key="12">
    <source>
        <dbReference type="ARBA" id="ARBA00023012"/>
    </source>
</evidence>
<dbReference type="Gene3D" id="1.10.287.130">
    <property type="match status" value="1"/>
</dbReference>
<keyword evidence="4" id="KW-1003">Cell membrane</keyword>